<dbReference type="KEGG" id="npe:Natpe_1165"/>
<feature type="compositionally biased region" description="Low complexity" evidence="1">
    <location>
        <begin position="96"/>
        <end position="108"/>
    </location>
</feature>
<feature type="compositionally biased region" description="Acidic residues" evidence="1">
    <location>
        <begin position="79"/>
        <end position="95"/>
    </location>
</feature>
<accession>L0JHQ5</accession>
<evidence type="ECO:0000256" key="1">
    <source>
        <dbReference type="SAM" id="MobiDB-lite"/>
    </source>
</evidence>
<reference evidence="3" key="1">
    <citation type="submission" date="2012-02" db="EMBL/GenBank/DDBJ databases">
        <title>Complete sequence of chromosome of Natrinema pellirubrum DSM 15624.</title>
        <authorList>
            <person name="Lucas S."/>
            <person name="Han J."/>
            <person name="Lapidus A."/>
            <person name="Cheng J.-F."/>
            <person name="Goodwin L."/>
            <person name="Pitluck S."/>
            <person name="Peters L."/>
            <person name="Teshima H."/>
            <person name="Detter J.C."/>
            <person name="Han C."/>
            <person name="Tapia R."/>
            <person name="Land M."/>
            <person name="Hauser L."/>
            <person name="Kyrpides N."/>
            <person name="Ivanova N."/>
            <person name="Pagani I."/>
            <person name="Sproer C."/>
            <person name="Anderson I."/>
            <person name="Woyke T."/>
        </authorList>
    </citation>
    <scope>NUCLEOTIDE SEQUENCE [LARGE SCALE GENOMIC DNA]</scope>
    <source>
        <strain evidence="3">DSM 15624 / JCM 10476 / NCIMB 786</strain>
    </source>
</reference>
<name>L0JHQ5_NATP1</name>
<dbReference type="RefSeq" id="WP_015298813.1">
    <property type="nucleotide sequence ID" value="NC_019962.1"/>
</dbReference>
<dbReference type="HOGENOM" id="CLU_1036715_0_0_2"/>
<feature type="compositionally biased region" description="Acidic residues" evidence="1">
    <location>
        <begin position="211"/>
        <end position="221"/>
    </location>
</feature>
<dbReference type="GeneID" id="14334328"/>
<feature type="region of interest" description="Disordered" evidence="1">
    <location>
        <begin position="193"/>
        <end position="261"/>
    </location>
</feature>
<dbReference type="EMBL" id="CP003372">
    <property type="protein sequence ID" value="AGB31075.1"/>
    <property type="molecule type" value="Genomic_DNA"/>
</dbReference>
<feature type="compositionally biased region" description="Polar residues" evidence="1">
    <location>
        <begin position="226"/>
        <end position="240"/>
    </location>
</feature>
<organism evidence="2 3">
    <name type="scientific">Natrinema pellirubrum (strain DSM 15624 / CIP 106293 / JCM 10476 / NCIMB 786 / 157)</name>
    <dbReference type="NCBI Taxonomy" id="797303"/>
    <lineage>
        <taxon>Archaea</taxon>
        <taxon>Methanobacteriati</taxon>
        <taxon>Methanobacteriota</taxon>
        <taxon>Stenosarchaea group</taxon>
        <taxon>Halobacteria</taxon>
        <taxon>Halobacteriales</taxon>
        <taxon>Natrialbaceae</taxon>
        <taxon>Natrinema</taxon>
    </lineage>
</organism>
<feature type="region of interest" description="Disordered" evidence="1">
    <location>
        <begin position="29"/>
        <end position="58"/>
    </location>
</feature>
<feature type="region of interest" description="Disordered" evidence="1">
    <location>
        <begin position="79"/>
        <end position="108"/>
    </location>
</feature>
<dbReference type="AlphaFoldDB" id="L0JHQ5"/>
<evidence type="ECO:0000313" key="3">
    <source>
        <dbReference type="Proteomes" id="UP000010843"/>
    </source>
</evidence>
<gene>
    <name evidence="2" type="ordered locus">Natpe_1165</name>
</gene>
<dbReference type="OrthoDB" id="387227at2157"/>
<feature type="compositionally biased region" description="Low complexity" evidence="1">
    <location>
        <begin position="41"/>
        <end position="55"/>
    </location>
</feature>
<feature type="compositionally biased region" description="Low complexity" evidence="1">
    <location>
        <begin position="241"/>
        <end position="259"/>
    </location>
</feature>
<dbReference type="eggNOG" id="arCOG14289">
    <property type="taxonomic scope" value="Archaea"/>
</dbReference>
<proteinExistence type="predicted"/>
<dbReference type="Proteomes" id="UP000010843">
    <property type="component" value="Chromosome"/>
</dbReference>
<sequence>MKRTLTILMTLALIGSMAFVGFAGTAAAGGNQHDDGDSSADRLSASSVSQSQSVSQTNVIEQNASQYADQDATGVDIDEFLTGDDGAADDDDEASDGNNSDGNNSDGATTTIETLTFYRAAGNSPGDVLVGTERWLGSGFSNDNVDVNVEESVDGDPVKVSWDYTGTGTSDNKIVRIEVGTSSGDLCEVTYDSPQESGEIGPDQCESLGDTPDETPDETPDDGNSVEGSVGNQTVNQIVEQNADASNSNAQNADASASAGDILSVLLG</sequence>
<evidence type="ECO:0000313" key="2">
    <source>
        <dbReference type="EMBL" id="AGB31075.1"/>
    </source>
</evidence>
<protein>
    <submittedName>
        <fullName evidence="2">Uncharacterized protein</fullName>
    </submittedName>
</protein>